<feature type="domain" description="Transglutaminase-like" evidence="4">
    <location>
        <begin position="126"/>
        <end position="218"/>
    </location>
</feature>
<reference evidence="5" key="3">
    <citation type="submission" date="2025-09" db="UniProtKB">
        <authorList>
            <consortium name="Ensembl"/>
        </authorList>
    </citation>
    <scope>IDENTIFICATION</scope>
</reference>
<dbReference type="Pfam" id="PF00927">
    <property type="entry name" value="Transglut_C"/>
    <property type="match status" value="1"/>
</dbReference>
<feature type="active site" evidence="1">
    <location>
        <position position="192"/>
    </location>
</feature>
<accession>H9GPW7</accession>
<dbReference type="PANTHER" id="PTHR11590">
    <property type="entry name" value="PROTEIN-GLUTAMINE GAMMA-GLUTAMYLTRANSFERASE"/>
    <property type="match status" value="1"/>
</dbReference>
<keyword evidence="2" id="KW-0479">Metal-binding</keyword>
<feature type="active site" evidence="1">
    <location>
        <position position="215"/>
    </location>
</feature>
<dbReference type="FunFam" id="2.60.40.10:FF:000171">
    <property type="entry name" value="protein-glutamine gamma-glutamyltransferase 6"/>
    <property type="match status" value="1"/>
</dbReference>
<dbReference type="InterPro" id="IPR038765">
    <property type="entry name" value="Papain-like_cys_pep_sf"/>
</dbReference>
<dbReference type="AlphaFoldDB" id="H9GPW7"/>
<feature type="active site" evidence="1">
    <location>
        <position position="134"/>
    </location>
</feature>
<dbReference type="eggNOG" id="ENOG502QVH4">
    <property type="taxonomic scope" value="Eukaryota"/>
</dbReference>
<dbReference type="InterPro" id="IPR050779">
    <property type="entry name" value="Transglutaminase"/>
</dbReference>
<dbReference type="GO" id="GO:0046872">
    <property type="term" value="F:metal ion binding"/>
    <property type="evidence" value="ECO:0007669"/>
    <property type="project" value="UniProtKB-KW"/>
</dbReference>
<reference evidence="5" key="1">
    <citation type="submission" date="2009-12" db="EMBL/GenBank/DDBJ databases">
        <title>The Genome Sequence of Anolis carolinensis (Green Anole Lizard).</title>
        <authorList>
            <consortium name="The Genome Sequencing Platform"/>
            <person name="Di Palma F."/>
            <person name="Alfoldi J."/>
            <person name="Heiman D."/>
            <person name="Young S."/>
            <person name="Grabherr M."/>
            <person name="Johnson J."/>
            <person name="Lander E.S."/>
            <person name="Lindblad-Toh K."/>
        </authorList>
    </citation>
    <scope>NUCLEOTIDE SEQUENCE [LARGE SCALE GENOMIC DNA]</scope>
    <source>
        <strain evidence="5">JBL SC #1</strain>
    </source>
</reference>
<dbReference type="GO" id="GO:0003810">
    <property type="term" value="F:protein-glutamine gamma-glutamyltransferase activity"/>
    <property type="evidence" value="ECO:0000318"/>
    <property type="project" value="GO_Central"/>
</dbReference>
<dbReference type="HOGENOM" id="CLU_013435_2_2_1"/>
<dbReference type="SUPFAM" id="SSF49309">
    <property type="entry name" value="Transglutaminase, two C-terminal domains"/>
    <property type="match status" value="2"/>
</dbReference>
<dbReference type="InterPro" id="IPR036985">
    <property type="entry name" value="Transglutaminase-like_sf"/>
</dbReference>
<dbReference type="Gene3D" id="3.90.260.10">
    <property type="entry name" value="Transglutaminase-like"/>
    <property type="match status" value="1"/>
</dbReference>
<reference evidence="5" key="2">
    <citation type="submission" date="2025-08" db="UniProtKB">
        <authorList>
            <consortium name="Ensembl"/>
        </authorList>
    </citation>
    <scope>IDENTIFICATION</scope>
</reference>
<evidence type="ECO:0000256" key="1">
    <source>
        <dbReference type="PIRSR" id="PIRSR000459-1"/>
    </source>
</evidence>
<keyword evidence="6" id="KW-1185">Reference proteome</keyword>
<dbReference type="GeneTree" id="ENSGT01050000244866"/>
<dbReference type="SMART" id="SM00460">
    <property type="entry name" value="TGc"/>
    <property type="match status" value="1"/>
</dbReference>
<dbReference type="InterPro" id="IPR036238">
    <property type="entry name" value="Transglutaminase_C_sf"/>
</dbReference>
<dbReference type="InterPro" id="IPR013783">
    <property type="entry name" value="Ig-like_fold"/>
</dbReference>
<evidence type="ECO:0000313" key="5">
    <source>
        <dbReference type="Ensembl" id="ENSACAP00000017682.3"/>
    </source>
</evidence>
<dbReference type="FunFam" id="3.90.260.10:FF:000021">
    <property type="entry name" value="Transglutaminase 6"/>
    <property type="match status" value="1"/>
</dbReference>
<evidence type="ECO:0000256" key="3">
    <source>
        <dbReference type="SAM" id="MobiDB-lite"/>
    </source>
</evidence>
<protein>
    <recommendedName>
        <fullName evidence="4">Transglutaminase-like domain-containing protein</fullName>
    </recommendedName>
</protein>
<dbReference type="InterPro" id="IPR008958">
    <property type="entry name" value="Transglutaminase_C"/>
</dbReference>
<dbReference type="InterPro" id="IPR002931">
    <property type="entry name" value="Transglutaminase-like"/>
</dbReference>
<feature type="region of interest" description="Disordered" evidence="3">
    <location>
        <begin position="321"/>
        <end position="361"/>
    </location>
</feature>
<keyword evidence="2" id="KW-0106">Calcium</keyword>
<dbReference type="InParanoid" id="H9GPW7"/>
<dbReference type="Gene3D" id="2.60.40.10">
    <property type="entry name" value="Immunoglobulins"/>
    <property type="match status" value="1"/>
</dbReference>
<proteinExistence type="predicted"/>
<organism evidence="5 6">
    <name type="scientific">Anolis carolinensis</name>
    <name type="common">Green anole</name>
    <name type="synonym">American chameleon</name>
    <dbReference type="NCBI Taxonomy" id="28377"/>
    <lineage>
        <taxon>Eukaryota</taxon>
        <taxon>Metazoa</taxon>
        <taxon>Chordata</taxon>
        <taxon>Craniata</taxon>
        <taxon>Vertebrata</taxon>
        <taxon>Euteleostomi</taxon>
        <taxon>Lepidosauria</taxon>
        <taxon>Squamata</taxon>
        <taxon>Bifurcata</taxon>
        <taxon>Unidentata</taxon>
        <taxon>Episquamata</taxon>
        <taxon>Toxicofera</taxon>
        <taxon>Iguania</taxon>
        <taxon>Dactyloidae</taxon>
        <taxon>Anolis</taxon>
    </lineage>
</organism>
<dbReference type="PANTHER" id="PTHR11590:SF50">
    <property type="entry name" value="PROTEIN-GLUTAMINE GAMMA-GLUTAMYLTRANSFERASE 6"/>
    <property type="match status" value="1"/>
</dbReference>
<sequence>RELKTPASLFIECFLQIALSSPSSQPPTHPSLFLPPPPVQFQKSILDLCLLLMDLSLYHRKDPGGDSSRRGDPRYVARVVSSMVNGNDNDNGVLEGKWSEEFAHHENPSRWDGSVAILWKWAKDRYRPVQYGQCWVFAGVAATALRCLGIPTRLVTNFNSAHDSDHNLAIDKYYDPSGKSLKIGQDSVWDYHVWNEGWFVRGDLGGSYSGWQVIDATPQERSQGLYQCGPASVMAVKQGQVRLNYDTAFVYSEVNADINCWVVYPNGTRKRGHSDTTSIGVNMSTKAVGSSARVDVTGNYKFPEGSSEERAVNRRALAELSGSHAAEEEVAEEASSRAGATAEEGVPDTSPPSPASPSSDLISQPGLFGRFRLARPPVLGGDVALVLSLANLREEPTDVTVNLSVATALYTRRTVREVLKEATTFRLQGKEERQLPLRITYGHYGAALTDDRKLLVTALCDVPGGVKLLVEKAITLEGPDIRIKVPHRVVASVPTTVEIGYGNPLPVSVDQCVLLVTLMGHAVKIKTAKHEGIPVTLAPLHVRLFTL</sequence>
<evidence type="ECO:0000259" key="4">
    <source>
        <dbReference type="SMART" id="SM00460"/>
    </source>
</evidence>
<comment type="cofactor">
    <cofactor evidence="2">
        <name>Ca(2+)</name>
        <dbReference type="ChEBI" id="CHEBI:29108"/>
    </cofactor>
    <text evidence="2">Binds 1 Ca(2+) ion per subunit.</text>
</comment>
<evidence type="ECO:0000256" key="2">
    <source>
        <dbReference type="PIRSR" id="PIRSR000459-2"/>
    </source>
</evidence>
<feature type="binding site" evidence="2">
    <location>
        <position position="257"/>
    </location>
    <ligand>
        <name>Ca(2+)</name>
        <dbReference type="ChEBI" id="CHEBI:29108"/>
    </ligand>
</feature>
<dbReference type="SUPFAM" id="SSF54001">
    <property type="entry name" value="Cysteine proteinases"/>
    <property type="match status" value="1"/>
</dbReference>
<dbReference type="Pfam" id="PF01841">
    <property type="entry name" value="Transglut_core"/>
    <property type="match status" value="1"/>
</dbReference>
<dbReference type="InterPro" id="IPR023608">
    <property type="entry name" value="Transglutaminase_animal"/>
</dbReference>
<name>H9GPW7_ANOCA</name>
<feature type="binding site" evidence="2">
    <location>
        <position position="304"/>
    </location>
    <ligand>
        <name>Ca(2+)</name>
        <dbReference type="ChEBI" id="CHEBI:29108"/>
    </ligand>
</feature>
<evidence type="ECO:0000313" key="6">
    <source>
        <dbReference type="Proteomes" id="UP000001646"/>
    </source>
</evidence>
<dbReference type="PROSITE" id="PS00547">
    <property type="entry name" value="TRANSGLUTAMINASES"/>
    <property type="match status" value="1"/>
</dbReference>
<dbReference type="Bgee" id="ENSACAG00000017958">
    <property type="expression patterns" value="Expressed in kidney and 11 other cell types or tissues"/>
</dbReference>
<dbReference type="InterPro" id="IPR013808">
    <property type="entry name" value="Transglutaminase_AS"/>
</dbReference>
<feature type="binding site" evidence="2">
    <location>
        <position position="309"/>
    </location>
    <ligand>
        <name>Ca(2+)</name>
        <dbReference type="ChEBI" id="CHEBI:29108"/>
    </ligand>
</feature>
<feature type="binding site" evidence="2">
    <location>
        <position position="255"/>
    </location>
    <ligand>
        <name>Ca(2+)</name>
        <dbReference type="ChEBI" id="CHEBI:29108"/>
    </ligand>
</feature>
<dbReference type="Proteomes" id="UP000001646">
    <property type="component" value="Unplaced"/>
</dbReference>
<dbReference type="GO" id="GO:0005737">
    <property type="term" value="C:cytoplasm"/>
    <property type="evidence" value="ECO:0000318"/>
    <property type="project" value="GO_Central"/>
</dbReference>
<dbReference type="Ensembl" id="ENSACAT00000018030.4">
    <property type="protein sequence ID" value="ENSACAP00000017682.3"/>
    <property type="gene ID" value="ENSACAG00000017958.4"/>
</dbReference>
<dbReference type="PIRSF" id="PIRSF000459">
    <property type="entry name" value="TGM_EBP42"/>
    <property type="match status" value="1"/>
</dbReference>